<proteinExistence type="predicted"/>
<accession>A0A8K0NAI7</accession>
<evidence type="ECO:0000256" key="1">
    <source>
        <dbReference type="SAM" id="MobiDB-lite"/>
    </source>
</evidence>
<evidence type="ECO:0000313" key="3">
    <source>
        <dbReference type="Proteomes" id="UP000797356"/>
    </source>
</evidence>
<dbReference type="OrthoDB" id="654716at2759"/>
<evidence type="ECO:0000313" key="2">
    <source>
        <dbReference type="EMBL" id="KAG1364340.1"/>
    </source>
</evidence>
<feature type="region of interest" description="Disordered" evidence="1">
    <location>
        <begin position="1"/>
        <end position="44"/>
    </location>
</feature>
<keyword evidence="3" id="KW-1185">Reference proteome</keyword>
<gene>
    <name evidence="2" type="ORF">COCNU_11G011670</name>
</gene>
<dbReference type="PANTHER" id="PTHR33511">
    <property type="entry name" value="OS06G0632400 PROTEIN"/>
    <property type="match status" value="1"/>
</dbReference>
<sequence length="73" mass="8355">MGGSESSFSSCFSSKNEEDEREPRCTSTKMRPSDEDRGRYVGEPDIDMKASEFIANVYKIRSMDPEKKIERPV</sequence>
<comment type="caution">
    <text evidence="2">The sequence shown here is derived from an EMBL/GenBank/DDBJ whole genome shotgun (WGS) entry which is preliminary data.</text>
</comment>
<dbReference type="Proteomes" id="UP000797356">
    <property type="component" value="Chromosome 11"/>
</dbReference>
<feature type="compositionally biased region" description="Basic and acidic residues" evidence="1">
    <location>
        <begin position="31"/>
        <end position="44"/>
    </location>
</feature>
<feature type="compositionally biased region" description="Basic and acidic residues" evidence="1">
    <location>
        <begin position="15"/>
        <end position="24"/>
    </location>
</feature>
<feature type="compositionally biased region" description="Low complexity" evidence="1">
    <location>
        <begin position="1"/>
        <end position="14"/>
    </location>
</feature>
<dbReference type="EMBL" id="CM017882">
    <property type="protein sequence ID" value="KAG1364340.1"/>
    <property type="molecule type" value="Genomic_DNA"/>
</dbReference>
<reference evidence="2" key="1">
    <citation type="journal article" date="2017" name="Gigascience">
        <title>The genome draft of coconut (Cocos nucifera).</title>
        <authorList>
            <person name="Xiao Y."/>
            <person name="Xu P."/>
            <person name="Fan H."/>
            <person name="Baudouin L."/>
            <person name="Xia W."/>
            <person name="Bocs S."/>
            <person name="Xu J."/>
            <person name="Li Q."/>
            <person name="Guo A."/>
            <person name="Zhou L."/>
            <person name="Li J."/>
            <person name="Wu Y."/>
            <person name="Ma Z."/>
            <person name="Armero A."/>
            <person name="Issali A.E."/>
            <person name="Liu N."/>
            <person name="Peng M."/>
            <person name="Yang Y."/>
        </authorList>
    </citation>
    <scope>NUCLEOTIDE SEQUENCE</scope>
    <source>
        <tissue evidence="2">Spear leaf of Hainan Tall coconut</tissue>
    </source>
</reference>
<organism evidence="2 3">
    <name type="scientific">Cocos nucifera</name>
    <name type="common">Coconut palm</name>
    <dbReference type="NCBI Taxonomy" id="13894"/>
    <lineage>
        <taxon>Eukaryota</taxon>
        <taxon>Viridiplantae</taxon>
        <taxon>Streptophyta</taxon>
        <taxon>Embryophyta</taxon>
        <taxon>Tracheophyta</taxon>
        <taxon>Spermatophyta</taxon>
        <taxon>Magnoliopsida</taxon>
        <taxon>Liliopsida</taxon>
        <taxon>Arecaceae</taxon>
        <taxon>Arecoideae</taxon>
        <taxon>Cocoseae</taxon>
        <taxon>Attaleinae</taxon>
        <taxon>Cocos</taxon>
    </lineage>
</organism>
<protein>
    <submittedName>
        <fullName evidence="2">Uncharacterized protein</fullName>
    </submittedName>
</protein>
<reference evidence="2" key="2">
    <citation type="submission" date="2019-07" db="EMBL/GenBank/DDBJ databases">
        <authorList>
            <person name="Yang Y."/>
            <person name="Bocs S."/>
            <person name="Baudouin L."/>
        </authorList>
    </citation>
    <scope>NUCLEOTIDE SEQUENCE</scope>
    <source>
        <tissue evidence="2">Spear leaf of Hainan Tall coconut</tissue>
    </source>
</reference>
<dbReference type="AlphaFoldDB" id="A0A8K0NAI7"/>
<name>A0A8K0NAI7_COCNU</name>